<proteinExistence type="inferred from homology"/>
<dbReference type="RefSeq" id="WP_212610791.1">
    <property type="nucleotide sequence ID" value="NZ_CP073910.1"/>
</dbReference>
<dbReference type="SUPFAM" id="SSF52096">
    <property type="entry name" value="ClpP/crotonase"/>
    <property type="match status" value="1"/>
</dbReference>
<dbReference type="Pfam" id="PF00378">
    <property type="entry name" value="ECH_1"/>
    <property type="match status" value="1"/>
</dbReference>
<sequence length="263" mass="28000">MGRISIERGVRGDCHLIIDNPHRRNAMNLSMIESLEKHFVDLALDSDCRMIIIRGADGNFCSGRDLSDFQGADVLDDDAVRADYAILCRLMLAIEAFPKPLVSIIQGHAIGLGVAIAAGSDVVIAATDAAFSFPEVRFGIAPTLSAAMLLRNVGPKKALYALLTGSRFDGQEAERIGLVSRAVAPEEFDSTVGALIDGLLLAGPEACAHLKKLVQAVDTATLPQALDAAMEWAVKSVRSEGAAEGRKARQEKRPPAWVLPGSS</sequence>
<dbReference type="Gene3D" id="1.10.12.10">
    <property type="entry name" value="Lyase 2-enoyl-coa Hydratase, Chain A, domain 2"/>
    <property type="match status" value="1"/>
</dbReference>
<evidence type="ECO:0000313" key="3">
    <source>
        <dbReference type="EMBL" id="QUT07824.1"/>
    </source>
</evidence>
<reference evidence="3" key="1">
    <citation type="submission" date="2021-04" db="EMBL/GenBank/DDBJ databases">
        <title>Isolation of p-tert-butylphenol degrading bacteria Sphingobium phenoxybenzoativorans Tas13 from active sludge.</title>
        <authorList>
            <person name="Li Y."/>
        </authorList>
    </citation>
    <scope>NUCLEOTIDE SEQUENCE</scope>
    <source>
        <strain evidence="3">Tas13</strain>
    </source>
</reference>
<accession>A0A975Q3E8</accession>
<dbReference type="PANTHER" id="PTHR42964">
    <property type="entry name" value="ENOYL-COA HYDRATASE"/>
    <property type="match status" value="1"/>
</dbReference>
<name>A0A975Q3E8_9SPHN</name>
<evidence type="ECO:0000256" key="1">
    <source>
        <dbReference type="ARBA" id="ARBA00005254"/>
    </source>
</evidence>
<keyword evidence="4" id="KW-1185">Reference proteome</keyword>
<gene>
    <name evidence="3" type="ORF">KFK14_10815</name>
</gene>
<dbReference type="PANTHER" id="PTHR42964:SF1">
    <property type="entry name" value="POLYKETIDE BIOSYNTHESIS ENOYL-COA HYDRATASE PKSH-RELATED"/>
    <property type="match status" value="1"/>
</dbReference>
<evidence type="ECO:0000313" key="4">
    <source>
        <dbReference type="Proteomes" id="UP000681425"/>
    </source>
</evidence>
<organism evidence="3 4">
    <name type="scientific">Sphingobium phenoxybenzoativorans</name>
    <dbReference type="NCBI Taxonomy" id="1592790"/>
    <lineage>
        <taxon>Bacteria</taxon>
        <taxon>Pseudomonadati</taxon>
        <taxon>Pseudomonadota</taxon>
        <taxon>Alphaproteobacteria</taxon>
        <taxon>Sphingomonadales</taxon>
        <taxon>Sphingomonadaceae</taxon>
        <taxon>Sphingobium</taxon>
    </lineage>
</organism>
<comment type="similarity">
    <text evidence="1">Belongs to the enoyl-CoA hydratase/isomerase family.</text>
</comment>
<dbReference type="InterPro" id="IPR029045">
    <property type="entry name" value="ClpP/crotonase-like_dom_sf"/>
</dbReference>
<dbReference type="Proteomes" id="UP000681425">
    <property type="component" value="Chromosome"/>
</dbReference>
<dbReference type="EMBL" id="CP073910">
    <property type="protein sequence ID" value="QUT07824.1"/>
    <property type="molecule type" value="Genomic_DNA"/>
</dbReference>
<dbReference type="CDD" id="cd06558">
    <property type="entry name" value="crotonase-like"/>
    <property type="match status" value="1"/>
</dbReference>
<dbReference type="InterPro" id="IPR014748">
    <property type="entry name" value="Enoyl-CoA_hydra_C"/>
</dbReference>
<dbReference type="InterPro" id="IPR051683">
    <property type="entry name" value="Enoyl-CoA_Hydratase/Isomerase"/>
</dbReference>
<feature type="region of interest" description="Disordered" evidence="2">
    <location>
        <begin position="240"/>
        <end position="263"/>
    </location>
</feature>
<dbReference type="Gene3D" id="3.90.226.10">
    <property type="entry name" value="2-enoyl-CoA Hydratase, Chain A, domain 1"/>
    <property type="match status" value="1"/>
</dbReference>
<protein>
    <submittedName>
        <fullName evidence="3">Enoyl-CoA hydratase/isomerase family protein</fullName>
    </submittedName>
</protein>
<dbReference type="AlphaFoldDB" id="A0A975Q3E8"/>
<evidence type="ECO:0000256" key="2">
    <source>
        <dbReference type="SAM" id="MobiDB-lite"/>
    </source>
</evidence>
<dbReference type="KEGG" id="spph:KFK14_10815"/>
<dbReference type="InterPro" id="IPR001753">
    <property type="entry name" value="Enoyl-CoA_hydra/iso"/>
</dbReference>
<dbReference type="GO" id="GO:0003824">
    <property type="term" value="F:catalytic activity"/>
    <property type="evidence" value="ECO:0007669"/>
    <property type="project" value="UniProtKB-ARBA"/>
</dbReference>
<feature type="compositionally biased region" description="Basic and acidic residues" evidence="2">
    <location>
        <begin position="240"/>
        <end position="254"/>
    </location>
</feature>